<evidence type="ECO:0000313" key="2">
    <source>
        <dbReference type="Proteomes" id="UP000439903"/>
    </source>
</evidence>
<evidence type="ECO:0000313" key="1">
    <source>
        <dbReference type="EMBL" id="KAF0537684.1"/>
    </source>
</evidence>
<dbReference type="AlphaFoldDB" id="A0A8H4AVQ6"/>
<gene>
    <name evidence="1" type="ORF">F8M41_008248</name>
</gene>
<proteinExistence type="predicted"/>
<dbReference type="EMBL" id="WTPW01000187">
    <property type="protein sequence ID" value="KAF0537684.1"/>
    <property type="molecule type" value="Genomic_DNA"/>
</dbReference>
<sequence length="124" mass="15319">MRISRQKTDLYEIIPFDEFYISSFIENEEYEEGDKEGYEKRYKKEYKEGYEKRYKEGYKKWHEKWYKERCEEEYGINQSEVDKKAEKDKTTDKDSIMEQELKNIEPLYPIAVNMVCSCWKKLDN</sequence>
<reference evidence="1 2" key="1">
    <citation type="journal article" date="2019" name="Environ. Microbiol.">
        <title>At the nexus of three kingdoms: the genome of the mycorrhizal fungus Gigaspora margarita provides insights into plant, endobacterial and fungal interactions.</title>
        <authorList>
            <person name="Venice F."/>
            <person name="Ghignone S."/>
            <person name="Salvioli di Fossalunga A."/>
            <person name="Amselem J."/>
            <person name="Novero M."/>
            <person name="Xianan X."/>
            <person name="Sedzielewska Toro K."/>
            <person name="Morin E."/>
            <person name="Lipzen A."/>
            <person name="Grigoriev I.V."/>
            <person name="Henrissat B."/>
            <person name="Martin F.M."/>
            <person name="Bonfante P."/>
        </authorList>
    </citation>
    <scope>NUCLEOTIDE SEQUENCE [LARGE SCALE GENOMIC DNA]</scope>
    <source>
        <strain evidence="1 2">BEG34</strain>
    </source>
</reference>
<organism evidence="1 2">
    <name type="scientific">Gigaspora margarita</name>
    <dbReference type="NCBI Taxonomy" id="4874"/>
    <lineage>
        <taxon>Eukaryota</taxon>
        <taxon>Fungi</taxon>
        <taxon>Fungi incertae sedis</taxon>
        <taxon>Mucoromycota</taxon>
        <taxon>Glomeromycotina</taxon>
        <taxon>Glomeromycetes</taxon>
        <taxon>Diversisporales</taxon>
        <taxon>Gigasporaceae</taxon>
        <taxon>Gigaspora</taxon>
    </lineage>
</organism>
<accession>A0A8H4AVQ6</accession>
<protein>
    <submittedName>
        <fullName evidence="1">Uncharacterized protein</fullName>
    </submittedName>
</protein>
<name>A0A8H4AVQ6_GIGMA</name>
<comment type="caution">
    <text evidence="1">The sequence shown here is derived from an EMBL/GenBank/DDBJ whole genome shotgun (WGS) entry which is preliminary data.</text>
</comment>
<dbReference type="Proteomes" id="UP000439903">
    <property type="component" value="Unassembled WGS sequence"/>
</dbReference>
<keyword evidence="2" id="KW-1185">Reference proteome</keyword>